<dbReference type="InterPro" id="IPR036683">
    <property type="entry name" value="CO_DH_flav_C_dom_sf"/>
</dbReference>
<dbReference type="InterPro" id="IPR016208">
    <property type="entry name" value="Ald_Oxase/xanthine_DH-like"/>
</dbReference>
<keyword evidence="3" id="KW-1185">Reference proteome</keyword>
<evidence type="ECO:0000313" key="3">
    <source>
        <dbReference type="Proteomes" id="UP000838756"/>
    </source>
</evidence>
<evidence type="ECO:0000313" key="2">
    <source>
        <dbReference type="EMBL" id="CAH2209186.1"/>
    </source>
</evidence>
<dbReference type="SUPFAM" id="SSF55447">
    <property type="entry name" value="CO dehydrogenase flavoprotein C-terminal domain-like"/>
    <property type="match status" value="1"/>
</dbReference>
<dbReference type="Pfam" id="PF03450">
    <property type="entry name" value="CO_deh_flav_C"/>
    <property type="match status" value="1"/>
</dbReference>
<dbReference type="PANTHER" id="PTHR45444:SF3">
    <property type="entry name" value="XANTHINE DEHYDROGENASE"/>
    <property type="match status" value="1"/>
</dbReference>
<dbReference type="Proteomes" id="UP000838756">
    <property type="component" value="Unassembled WGS sequence"/>
</dbReference>
<dbReference type="PANTHER" id="PTHR45444">
    <property type="entry name" value="XANTHINE DEHYDROGENASE"/>
    <property type="match status" value="1"/>
</dbReference>
<dbReference type="AlphaFoldDB" id="A0A8S4QHV3"/>
<dbReference type="GO" id="GO:0016491">
    <property type="term" value="F:oxidoreductase activity"/>
    <property type="evidence" value="ECO:0007669"/>
    <property type="project" value="InterPro"/>
</dbReference>
<comment type="caution">
    <text evidence="2">The sequence shown here is derived from an EMBL/GenBank/DDBJ whole genome shotgun (WGS) entry which is preliminary data.</text>
</comment>
<dbReference type="EMBL" id="CAKXAJ010005669">
    <property type="protein sequence ID" value="CAH2209186.1"/>
    <property type="molecule type" value="Genomic_DNA"/>
</dbReference>
<proteinExistence type="predicted"/>
<organism evidence="2 3">
    <name type="scientific">Pararge aegeria aegeria</name>
    <dbReference type="NCBI Taxonomy" id="348720"/>
    <lineage>
        <taxon>Eukaryota</taxon>
        <taxon>Metazoa</taxon>
        <taxon>Ecdysozoa</taxon>
        <taxon>Arthropoda</taxon>
        <taxon>Hexapoda</taxon>
        <taxon>Insecta</taxon>
        <taxon>Pterygota</taxon>
        <taxon>Neoptera</taxon>
        <taxon>Endopterygota</taxon>
        <taxon>Lepidoptera</taxon>
        <taxon>Glossata</taxon>
        <taxon>Ditrysia</taxon>
        <taxon>Papilionoidea</taxon>
        <taxon>Nymphalidae</taxon>
        <taxon>Satyrinae</taxon>
        <taxon>Satyrini</taxon>
        <taxon>Parargina</taxon>
        <taxon>Pararge</taxon>
    </lineage>
</organism>
<name>A0A8S4QHV3_9NEOP</name>
<evidence type="ECO:0000259" key="1">
    <source>
        <dbReference type="Pfam" id="PF03450"/>
    </source>
</evidence>
<reference evidence="2" key="1">
    <citation type="submission" date="2022-03" db="EMBL/GenBank/DDBJ databases">
        <authorList>
            <person name="Lindestad O."/>
        </authorList>
    </citation>
    <scope>NUCLEOTIDE SEQUENCE</scope>
</reference>
<protein>
    <submittedName>
        <fullName evidence="2">Jg25248 protein</fullName>
    </submittedName>
</protein>
<gene>
    <name evidence="2" type="primary">jg25248</name>
    <name evidence="2" type="ORF">PAEG_LOCUS1586</name>
</gene>
<feature type="domain" description="CO dehydrogenase flavoprotein C-terminal" evidence="1">
    <location>
        <begin position="1"/>
        <end position="96"/>
    </location>
</feature>
<dbReference type="GO" id="GO:0005506">
    <property type="term" value="F:iron ion binding"/>
    <property type="evidence" value="ECO:0007669"/>
    <property type="project" value="InterPro"/>
</dbReference>
<dbReference type="InterPro" id="IPR005107">
    <property type="entry name" value="CO_DH_flav_C"/>
</dbReference>
<dbReference type="Gene3D" id="3.30.390.50">
    <property type="entry name" value="CO dehydrogenase flavoprotein, C-terminal domain"/>
    <property type="match status" value="1"/>
</dbReference>
<accession>A0A8S4QHV3</accession>
<dbReference type="OrthoDB" id="8300278at2759"/>
<sequence>MPRSQNVHALVHAGFLYKLDEKSTVVDSRIVYSGLCLTITRAYKTEEFLMGKDLFTNETLQGALDILKEELVFVNNLLDPSVTYKLQVSLGLFYKVSKFSLSYISKQQFFMETMS</sequence>